<gene>
    <name evidence="1" type="ORF">LX78_02398</name>
</gene>
<evidence type="ECO:0000313" key="1">
    <source>
        <dbReference type="EMBL" id="PWK17999.1"/>
    </source>
</evidence>
<name>A0A316DLA2_9FLAO</name>
<evidence type="ECO:0000313" key="2">
    <source>
        <dbReference type="Proteomes" id="UP000245430"/>
    </source>
</evidence>
<accession>A0A316DLA2</accession>
<organism evidence="1 2">
    <name type="scientific">Xanthomarina spongicola</name>
    <dbReference type="NCBI Taxonomy" id="570520"/>
    <lineage>
        <taxon>Bacteria</taxon>
        <taxon>Pseudomonadati</taxon>
        <taxon>Bacteroidota</taxon>
        <taxon>Flavobacteriia</taxon>
        <taxon>Flavobacteriales</taxon>
        <taxon>Flavobacteriaceae</taxon>
        <taxon>Xanthomarina</taxon>
    </lineage>
</organism>
<dbReference type="Gene3D" id="3.40.50.300">
    <property type="entry name" value="P-loop containing nucleotide triphosphate hydrolases"/>
    <property type="match status" value="1"/>
</dbReference>
<evidence type="ECO:0008006" key="3">
    <source>
        <dbReference type="Google" id="ProtNLM"/>
    </source>
</evidence>
<dbReference type="Proteomes" id="UP000245430">
    <property type="component" value="Unassembled WGS sequence"/>
</dbReference>
<dbReference type="InterPro" id="IPR027417">
    <property type="entry name" value="P-loop_NTPase"/>
</dbReference>
<reference evidence="1 2" key="1">
    <citation type="submission" date="2018-05" db="EMBL/GenBank/DDBJ databases">
        <title>Genomic Encyclopedia of Archaeal and Bacterial Type Strains, Phase II (KMG-II): from individual species to whole genera.</title>
        <authorList>
            <person name="Goeker M."/>
        </authorList>
    </citation>
    <scope>NUCLEOTIDE SEQUENCE [LARGE SCALE GENOMIC DNA]</scope>
    <source>
        <strain evidence="1 2">DSM 22637</strain>
    </source>
</reference>
<proteinExistence type="predicted"/>
<dbReference type="AlphaFoldDB" id="A0A316DLA2"/>
<sequence length="376" mass="43000">MKLSLSPYLSRKIHGVNILWFKNSNEYILLNDLNNSLLSSFITSKDYSEFYTSINLLDTFSNEISKKLYSEFEQLLISLHSTPSLSTSSDLKDNSDSYFITVFYNFNNLIIKVSYQSLFEKSIIHPQFSYLEDTSPNLKVDCTFSINSSEKEFHFFKNNTHKGTYKHSEYHLLQGRFAMELLCALTGSEETDWLGTFHASTISNNKEAVMLVGESGKGKSTLATILMANGYNLIADDFTPIMAKTQKIHHYPSAISMKTGSFHVLDTLLDKITFSYSTSSNIKKGNLKYVVPINNVEKPITCKKIILVEYNPHAKSSLKEISAEKILNILIPDSWISPVPENAEYFLNWLETCNFYKLTYHDSEEVVLEFKNILKK</sequence>
<dbReference type="RefSeq" id="WP_109682881.1">
    <property type="nucleotide sequence ID" value="NZ_QGGP01000006.1"/>
</dbReference>
<dbReference type="OrthoDB" id="1116059at2"/>
<dbReference type="SUPFAM" id="SSF53795">
    <property type="entry name" value="PEP carboxykinase-like"/>
    <property type="match status" value="1"/>
</dbReference>
<comment type="caution">
    <text evidence="1">The sequence shown here is derived from an EMBL/GenBank/DDBJ whole genome shotgun (WGS) entry which is preliminary data.</text>
</comment>
<keyword evidence="2" id="KW-1185">Reference proteome</keyword>
<dbReference type="EMBL" id="QGGP01000006">
    <property type="protein sequence ID" value="PWK17999.1"/>
    <property type="molecule type" value="Genomic_DNA"/>
</dbReference>
<protein>
    <recommendedName>
        <fullName evidence="3">HprK-related kinase B</fullName>
    </recommendedName>
</protein>